<feature type="compositionally biased region" description="Basic and acidic residues" evidence="1">
    <location>
        <begin position="96"/>
        <end position="105"/>
    </location>
</feature>
<keyword evidence="3" id="KW-1185">Reference proteome</keyword>
<evidence type="ECO:0000313" key="3">
    <source>
        <dbReference type="Proteomes" id="UP000447434"/>
    </source>
</evidence>
<sequence>MWKTKTSSPSMATESLHSTGSGVPFKDKEVSVSARKLAATLWEINDFPPSRANKDFEVDQTRSCKETMTRSREKVSSMSRSGLFRPHMSDPSHSPTSERMKGFEGDSCKRRVSALSHHHHSDDHYLKGLGAHNSALLIEDEAELNMLTTGDAGGRKSAKKQELSEGSKKWFIYIKEASKGVKSSVP</sequence>
<feature type="compositionally biased region" description="Basic and acidic residues" evidence="1">
    <location>
        <begin position="52"/>
        <end position="75"/>
    </location>
</feature>
<gene>
    <name evidence="2" type="ORF">Lalb_Chr19g0136351</name>
</gene>
<dbReference type="EMBL" id="WOCE01000019">
    <property type="protein sequence ID" value="KAE9593114.1"/>
    <property type="molecule type" value="Genomic_DNA"/>
</dbReference>
<dbReference type="OrthoDB" id="691984at2759"/>
<feature type="region of interest" description="Disordered" evidence="1">
    <location>
        <begin position="52"/>
        <end position="105"/>
    </location>
</feature>
<evidence type="ECO:0000313" key="2">
    <source>
        <dbReference type="EMBL" id="KAE9593114.1"/>
    </source>
</evidence>
<proteinExistence type="predicted"/>
<feature type="compositionally biased region" description="Polar residues" evidence="1">
    <location>
        <begin position="1"/>
        <end position="21"/>
    </location>
</feature>
<accession>A0A6A4NYY7</accession>
<name>A0A6A4NYY7_LUPAL</name>
<comment type="caution">
    <text evidence="2">The sequence shown here is derived from an EMBL/GenBank/DDBJ whole genome shotgun (WGS) entry which is preliminary data.</text>
</comment>
<organism evidence="2 3">
    <name type="scientific">Lupinus albus</name>
    <name type="common">White lupine</name>
    <name type="synonym">Lupinus termis</name>
    <dbReference type="NCBI Taxonomy" id="3870"/>
    <lineage>
        <taxon>Eukaryota</taxon>
        <taxon>Viridiplantae</taxon>
        <taxon>Streptophyta</taxon>
        <taxon>Embryophyta</taxon>
        <taxon>Tracheophyta</taxon>
        <taxon>Spermatophyta</taxon>
        <taxon>Magnoliopsida</taxon>
        <taxon>eudicotyledons</taxon>
        <taxon>Gunneridae</taxon>
        <taxon>Pentapetalae</taxon>
        <taxon>rosids</taxon>
        <taxon>fabids</taxon>
        <taxon>Fabales</taxon>
        <taxon>Fabaceae</taxon>
        <taxon>Papilionoideae</taxon>
        <taxon>50 kb inversion clade</taxon>
        <taxon>genistoids sensu lato</taxon>
        <taxon>core genistoids</taxon>
        <taxon>Genisteae</taxon>
        <taxon>Lupinus</taxon>
    </lineage>
</organism>
<feature type="region of interest" description="Disordered" evidence="1">
    <location>
        <begin position="1"/>
        <end position="29"/>
    </location>
</feature>
<evidence type="ECO:0000256" key="1">
    <source>
        <dbReference type="SAM" id="MobiDB-lite"/>
    </source>
</evidence>
<dbReference type="AlphaFoldDB" id="A0A6A4NYY7"/>
<reference evidence="3" key="1">
    <citation type="journal article" date="2020" name="Nat. Commun.">
        <title>Genome sequence of the cluster root forming white lupin.</title>
        <authorList>
            <person name="Hufnagel B."/>
            <person name="Marques A."/>
            <person name="Soriano A."/>
            <person name="Marques L."/>
            <person name="Divol F."/>
            <person name="Doumas P."/>
            <person name="Sallet E."/>
            <person name="Mancinotti D."/>
            <person name="Carrere S."/>
            <person name="Marande W."/>
            <person name="Arribat S."/>
            <person name="Keller J."/>
            <person name="Huneau C."/>
            <person name="Blein T."/>
            <person name="Aime D."/>
            <person name="Laguerre M."/>
            <person name="Taylor J."/>
            <person name="Schubert V."/>
            <person name="Nelson M."/>
            <person name="Geu-Flores F."/>
            <person name="Crespi M."/>
            <person name="Gallardo-Guerrero K."/>
            <person name="Delaux P.-M."/>
            <person name="Salse J."/>
            <person name="Berges H."/>
            <person name="Guyot R."/>
            <person name="Gouzy J."/>
            <person name="Peret B."/>
        </authorList>
    </citation>
    <scope>NUCLEOTIDE SEQUENCE [LARGE SCALE GENOMIC DNA]</scope>
    <source>
        <strain evidence="3">cv. Amiga</strain>
    </source>
</reference>
<protein>
    <submittedName>
        <fullName evidence="2">Uncharacterized protein</fullName>
    </submittedName>
</protein>
<dbReference type="Proteomes" id="UP000447434">
    <property type="component" value="Chromosome 19"/>
</dbReference>